<keyword evidence="8" id="KW-1185">Reference proteome</keyword>
<accession>A0A031M946</accession>
<dbReference type="Proteomes" id="UP000186904">
    <property type="component" value="Unassembled WGS sequence"/>
</dbReference>
<dbReference type="PROSITE" id="PS50977">
    <property type="entry name" value="HTH_TETR_2"/>
    <property type="match status" value="1"/>
</dbReference>
<dbReference type="InterPro" id="IPR001647">
    <property type="entry name" value="HTH_TetR"/>
</dbReference>
<dbReference type="Gene3D" id="1.10.357.10">
    <property type="entry name" value="Tetracycline Repressor, domain 2"/>
    <property type="match status" value="1"/>
</dbReference>
<dbReference type="RefSeq" id="WP_022964664.1">
    <property type="nucleotide sequence ID" value="NZ_FOGN01000013.1"/>
</dbReference>
<feature type="domain" description="HTH tetR-type" evidence="5">
    <location>
        <begin position="1"/>
        <end position="61"/>
    </location>
</feature>
<dbReference type="SUPFAM" id="SSF46689">
    <property type="entry name" value="Homeodomain-like"/>
    <property type="match status" value="1"/>
</dbReference>
<evidence type="ECO:0000313" key="8">
    <source>
        <dbReference type="Proteomes" id="UP000186599"/>
    </source>
</evidence>
<dbReference type="GO" id="GO:0003700">
    <property type="term" value="F:DNA-binding transcription factor activity"/>
    <property type="evidence" value="ECO:0007669"/>
    <property type="project" value="TreeGrafter"/>
</dbReference>
<keyword evidence="2 4" id="KW-0238">DNA-binding</keyword>
<dbReference type="PANTHER" id="PTHR30055:SF234">
    <property type="entry name" value="HTH-TYPE TRANSCRIPTIONAL REGULATOR BETI"/>
    <property type="match status" value="1"/>
</dbReference>
<gene>
    <name evidence="7" type="ORF">SAMN04487855_0147</name>
    <name evidence="6" type="ORF">SAMN05216589_0147</name>
</gene>
<dbReference type="Proteomes" id="UP000186599">
    <property type="component" value="Unassembled WGS sequence"/>
</dbReference>
<evidence type="ECO:0000256" key="2">
    <source>
        <dbReference type="ARBA" id="ARBA00023125"/>
    </source>
</evidence>
<evidence type="ECO:0000259" key="5">
    <source>
        <dbReference type="PROSITE" id="PS50977"/>
    </source>
</evidence>
<dbReference type="SUPFAM" id="SSF48498">
    <property type="entry name" value="Tetracyclin repressor-like, C-terminal domain"/>
    <property type="match status" value="1"/>
</dbReference>
<feature type="DNA-binding region" description="H-T-H motif" evidence="4">
    <location>
        <begin position="24"/>
        <end position="43"/>
    </location>
</feature>
<dbReference type="STRING" id="653930.SAMN05216589_0147"/>
<keyword evidence="3" id="KW-0804">Transcription</keyword>
<evidence type="ECO:0000313" key="7">
    <source>
        <dbReference type="EMBL" id="SFM41950.1"/>
    </source>
</evidence>
<dbReference type="GO" id="GO:0000976">
    <property type="term" value="F:transcription cis-regulatory region binding"/>
    <property type="evidence" value="ECO:0007669"/>
    <property type="project" value="TreeGrafter"/>
</dbReference>
<dbReference type="InterPro" id="IPR009057">
    <property type="entry name" value="Homeodomain-like_sf"/>
</dbReference>
<dbReference type="InterPro" id="IPR036271">
    <property type="entry name" value="Tet_transcr_reg_TetR-rel_C_sf"/>
</dbReference>
<dbReference type="PANTHER" id="PTHR30055">
    <property type="entry name" value="HTH-TYPE TRANSCRIPTIONAL REGULATOR RUTR"/>
    <property type="match status" value="1"/>
</dbReference>
<organism evidence="7 8">
    <name type="scientific">Halopseudomonas bauzanensis</name>
    <dbReference type="NCBI Taxonomy" id="653930"/>
    <lineage>
        <taxon>Bacteria</taxon>
        <taxon>Pseudomonadati</taxon>
        <taxon>Pseudomonadota</taxon>
        <taxon>Gammaproteobacteria</taxon>
        <taxon>Pseudomonadales</taxon>
        <taxon>Pseudomonadaceae</taxon>
        <taxon>Halopseudomonas</taxon>
    </lineage>
</organism>
<dbReference type="OrthoDB" id="116240at2"/>
<evidence type="ECO:0000313" key="9">
    <source>
        <dbReference type="Proteomes" id="UP000186904"/>
    </source>
</evidence>
<dbReference type="PRINTS" id="PR00455">
    <property type="entry name" value="HTHTETR"/>
</dbReference>
<evidence type="ECO:0000313" key="6">
    <source>
        <dbReference type="EMBL" id="SES38457.1"/>
    </source>
</evidence>
<evidence type="ECO:0000256" key="4">
    <source>
        <dbReference type="PROSITE-ProRule" id="PRU00335"/>
    </source>
</evidence>
<dbReference type="Pfam" id="PF00440">
    <property type="entry name" value="TetR_N"/>
    <property type="match status" value="1"/>
</dbReference>
<dbReference type="InterPro" id="IPR050109">
    <property type="entry name" value="HTH-type_TetR-like_transc_reg"/>
</dbReference>
<protein>
    <submittedName>
        <fullName evidence="7">Transcriptional regulator, TetR family</fullName>
    </submittedName>
</protein>
<dbReference type="EMBL" id="FOUA01000013">
    <property type="protein sequence ID" value="SFM41950.1"/>
    <property type="molecule type" value="Genomic_DNA"/>
</dbReference>
<reference evidence="8 9" key="1">
    <citation type="submission" date="2016-10" db="EMBL/GenBank/DDBJ databases">
        <authorList>
            <person name="de Groot N.N."/>
        </authorList>
    </citation>
    <scope>NUCLEOTIDE SEQUENCE [LARGE SCALE GENOMIC DNA]</scope>
    <source>
        <strain evidence="7 8">CGMCC 1.9095</strain>
        <strain evidence="6 9">DSM 22558</strain>
    </source>
</reference>
<dbReference type="AlphaFoldDB" id="A0A031M946"/>
<dbReference type="EMBL" id="FOGN01000013">
    <property type="protein sequence ID" value="SES38457.1"/>
    <property type="molecule type" value="Genomic_DNA"/>
</dbReference>
<name>A0A031M946_9GAMM</name>
<evidence type="ECO:0000256" key="3">
    <source>
        <dbReference type="ARBA" id="ARBA00023163"/>
    </source>
</evidence>
<proteinExistence type="predicted"/>
<evidence type="ECO:0000256" key="1">
    <source>
        <dbReference type="ARBA" id="ARBA00023015"/>
    </source>
</evidence>
<keyword evidence="1" id="KW-0805">Transcription regulation</keyword>
<sequence length="179" mass="19604">MNKRTEIIDGATRLFEAEGFRGIGIDRLIAPSGISTRTLYKHFGSRNGLVLAVLAERHRTFMDQLQAQPGSVEALFDTLRAWVREHGTLGCMLLRARSEYAQASREVVSLVDAQKTEFRNEVAERVKLALGKNNERLFTQVWLLFEGATAGAGVAGASVIDDAKQAALSLIAFAGTDRP</sequence>